<dbReference type="AlphaFoldDB" id="A0A6M3L4V1"/>
<feature type="compositionally biased region" description="Basic and acidic residues" evidence="2">
    <location>
        <begin position="37"/>
        <end position="46"/>
    </location>
</feature>
<feature type="compositionally biased region" description="Basic and acidic residues" evidence="2">
    <location>
        <begin position="271"/>
        <end position="281"/>
    </location>
</feature>
<feature type="region of interest" description="Disordered" evidence="2">
    <location>
        <begin position="271"/>
        <end position="292"/>
    </location>
</feature>
<gene>
    <name evidence="3" type="ORF">MM415B02740_0009</name>
</gene>
<name>A0A6M3L4V1_9ZZZZ</name>
<accession>A0A6M3L4V1</accession>
<dbReference type="EMBL" id="MT142787">
    <property type="protein sequence ID" value="QJA88551.1"/>
    <property type="molecule type" value="Genomic_DNA"/>
</dbReference>
<keyword evidence="1" id="KW-0175">Coiled coil</keyword>
<sequence length="335" mass="38425">MALPEGKVSEKDPGQTGAKETQVSEKDPGQTNPPPDDDVKEKEIDLSKELTTKFILNPKRPDTAMTAEQIREAVGRGKMVSQKESELHKTQAELEQIREENEKIKQQMEMLSLNRQIQEIESRSSQKKKVEEDVFNFDVEDEPPMIDAEKVVRQQVDPLIEETRKQMAAMNEQLAVFQQKQTERERQEAFQRFGQTTQKVKADNLRRQLTTINAQEVDEIIANEEAARRREMQAESLAREGRDEEAMDLIAEATGYRDVASNLRTQAMIKDQRAKQQKEAEDILNNRSSSEELKVTEDLTKIASSPKAAEEKHRKLVELARKREELRKAQSNNLG</sequence>
<evidence type="ECO:0000313" key="3">
    <source>
        <dbReference type="EMBL" id="QJA88551.1"/>
    </source>
</evidence>
<feature type="region of interest" description="Disordered" evidence="2">
    <location>
        <begin position="1"/>
        <end position="46"/>
    </location>
</feature>
<evidence type="ECO:0000256" key="2">
    <source>
        <dbReference type="SAM" id="MobiDB-lite"/>
    </source>
</evidence>
<reference evidence="3" key="1">
    <citation type="submission" date="2020-03" db="EMBL/GenBank/DDBJ databases">
        <title>The deep terrestrial virosphere.</title>
        <authorList>
            <person name="Holmfeldt K."/>
            <person name="Nilsson E."/>
            <person name="Simone D."/>
            <person name="Lopez-Fernandez M."/>
            <person name="Wu X."/>
            <person name="de Brujin I."/>
            <person name="Lundin D."/>
            <person name="Andersson A."/>
            <person name="Bertilsson S."/>
            <person name="Dopson M."/>
        </authorList>
    </citation>
    <scope>NUCLEOTIDE SEQUENCE</scope>
    <source>
        <strain evidence="3">MM415B02740</strain>
    </source>
</reference>
<organism evidence="3">
    <name type="scientific">viral metagenome</name>
    <dbReference type="NCBI Taxonomy" id="1070528"/>
    <lineage>
        <taxon>unclassified sequences</taxon>
        <taxon>metagenomes</taxon>
        <taxon>organismal metagenomes</taxon>
    </lineage>
</organism>
<proteinExistence type="predicted"/>
<feature type="coiled-coil region" evidence="1">
    <location>
        <begin position="80"/>
        <end position="123"/>
    </location>
</feature>
<evidence type="ECO:0000256" key="1">
    <source>
        <dbReference type="SAM" id="Coils"/>
    </source>
</evidence>
<protein>
    <submittedName>
        <fullName evidence="3">Uncharacterized protein</fullName>
    </submittedName>
</protein>